<keyword evidence="1" id="KW-0812">Transmembrane</keyword>
<evidence type="ECO:0000256" key="1">
    <source>
        <dbReference type="SAM" id="Phobius"/>
    </source>
</evidence>
<dbReference type="InterPro" id="IPR025588">
    <property type="entry name" value="YcxB-like_C"/>
</dbReference>
<evidence type="ECO:0000313" key="3">
    <source>
        <dbReference type="EMBL" id="GAA0213306.1"/>
    </source>
</evidence>
<keyword evidence="1" id="KW-1133">Transmembrane helix</keyword>
<name>A0ABP3CR51_9FIRM</name>
<reference evidence="4" key="1">
    <citation type="journal article" date="2019" name="Int. J. Syst. Evol. Microbiol.">
        <title>The Global Catalogue of Microorganisms (GCM) 10K type strain sequencing project: providing services to taxonomists for standard genome sequencing and annotation.</title>
        <authorList>
            <consortium name="The Broad Institute Genomics Platform"/>
            <consortium name="The Broad Institute Genome Sequencing Center for Infectious Disease"/>
            <person name="Wu L."/>
            <person name="Ma J."/>
        </authorList>
    </citation>
    <scope>NUCLEOTIDE SEQUENCE [LARGE SCALE GENOMIC DNA]</scope>
    <source>
        <strain evidence="4">JCM 8542</strain>
    </source>
</reference>
<protein>
    <recommendedName>
        <fullName evidence="2">YcxB-like C-terminal domain-containing protein</fullName>
    </recommendedName>
</protein>
<feature type="domain" description="YcxB-like C-terminal" evidence="2">
    <location>
        <begin position="118"/>
        <end position="174"/>
    </location>
</feature>
<evidence type="ECO:0000313" key="4">
    <source>
        <dbReference type="Proteomes" id="UP001500399"/>
    </source>
</evidence>
<gene>
    <name evidence="3" type="ORF">GCM10008919_15620</name>
</gene>
<dbReference type="Pfam" id="PF14317">
    <property type="entry name" value="YcxB"/>
    <property type="match status" value="1"/>
</dbReference>
<dbReference type="RefSeq" id="WP_304987461.1">
    <property type="nucleotide sequence ID" value="NZ_BAAACR010000012.1"/>
</dbReference>
<comment type="caution">
    <text evidence="3">The sequence shown here is derived from an EMBL/GenBank/DDBJ whole genome shotgun (WGS) entry which is preliminary data.</text>
</comment>
<feature type="transmembrane region" description="Helical" evidence="1">
    <location>
        <begin position="33"/>
        <end position="51"/>
    </location>
</feature>
<feature type="transmembrane region" description="Helical" evidence="1">
    <location>
        <begin position="63"/>
        <end position="82"/>
    </location>
</feature>
<keyword evidence="4" id="KW-1185">Reference proteome</keyword>
<evidence type="ECO:0000259" key="2">
    <source>
        <dbReference type="Pfam" id="PF14317"/>
    </source>
</evidence>
<dbReference type="EMBL" id="BAAACR010000012">
    <property type="protein sequence ID" value="GAA0213306.1"/>
    <property type="molecule type" value="Genomic_DNA"/>
</dbReference>
<dbReference type="Proteomes" id="UP001500399">
    <property type="component" value="Unassembled WGS sequence"/>
</dbReference>
<sequence>MFRFTFDFTEQDALHFTLFCILNAPLFKWANRVALALLLTIPLLPILFFLQDLLSDAPWEFDVLLIRTVLTTVLCIVLYRIYTHLSERTATRAVLRRLEAMRAAHMFGIRIVSFEAMHIVERSEHTERTIAYRSITDVSLSDKGIYLFTAPTDAIVLPLYIFASEEEKRQILALVRAQVSP</sequence>
<accession>A0ABP3CR51</accession>
<keyword evidence="1" id="KW-0472">Membrane</keyword>
<proteinExistence type="predicted"/>
<organism evidence="3 4">
    <name type="scientific">Selenomonas dianae</name>
    <dbReference type="NCBI Taxonomy" id="135079"/>
    <lineage>
        <taxon>Bacteria</taxon>
        <taxon>Bacillati</taxon>
        <taxon>Bacillota</taxon>
        <taxon>Negativicutes</taxon>
        <taxon>Selenomonadales</taxon>
        <taxon>Selenomonadaceae</taxon>
        <taxon>Selenomonas</taxon>
    </lineage>
</organism>